<evidence type="ECO:0000313" key="7">
    <source>
        <dbReference type="EMBL" id="PRQ57648.1"/>
    </source>
</evidence>
<dbReference type="InterPro" id="IPR036397">
    <property type="entry name" value="RNaseH_sf"/>
</dbReference>
<dbReference type="EMBL" id="PDCK01000039">
    <property type="protein sequence ID" value="PRQ57648.1"/>
    <property type="molecule type" value="Genomic_DNA"/>
</dbReference>
<keyword evidence="1" id="KW-0645">Protease</keyword>
<dbReference type="Gramene" id="PRQ57648">
    <property type="protein sequence ID" value="PRQ57648"/>
    <property type="gene ID" value="RchiOBHm_Chr1g0350631"/>
</dbReference>
<feature type="region of interest" description="Disordered" evidence="5">
    <location>
        <begin position="552"/>
        <end position="592"/>
    </location>
</feature>
<feature type="compositionally biased region" description="Low complexity" evidence="5">
    <location>
        <begin position="1"/>
        <end position="30"/>
    </location>
</feature>
<dbReference type="InterPro" id="IPR012337">
    <property type="entry name" value="RNaseH-like_sf"/>
</dbReference>
<feature type="domain" description="Integrase catalytic" evidence="6">
    <location>
        <begin position="288"/>
        <end position="453"/>
    </location>
</feature>
<evidence type="ECO:0000313" key="8">
    <source>
        <dbReference type="Proteomes" id="UP000238479"/>
    </source>
</evidence>
<name>A0A2P6SG42_ROSCH</name>
<dbReference type="InterPro" id="IPR054722">
    <property type="entry name" value="PolX-like_BBD"/>
</dbReference>
<evidence type="ECO:0000256" key="3">
    <source>
        <dbReference type="ARBA" id="ARBA00022750"/>
    </source>
</evidence>
<keyword evidence="3" id="KW-0064">Aspartyl protease</keyword>
<dbReference type="Pfam" id="PF00665">
    <property type="entry name" value="rve"/>
    <property type="match status" value="1"/>
</dbReference>
<comment type="caution">
    <text evidence="7">The sequence shown here is derived from an EMBL/GenBank/DDBJ whole genome shotgun (WGS) entry which is preliminary data.</text>
</comment>
<dbReference type="InterPro" id="IPR001584">
    <property type="entry name" value="Integrase_cat-core"/>
</dbReference>
<dbReference type="GO" id="GO:0003964">
    <property type="term" value="F:RNA-directed DNA polymerase activity"/>
    <property type="evidence" value="ECO:0007669"/>
    <property type="project" value="UniProtKB-KW"/>
</dbReference>
<organism evidence="7 8">
    <name type="scientific">Rosa chinensis</name>
    <name type="common">China rose</name>
    <dbReference type="NCBI Taxonomy" id="74649"/>
    <lineage>
        <taxon>Eukaryota</taxon>
        <taxon>Viridiplantae</taxon>
        <taxon>Streptophyta</taxon>
        <taxon>Embryophyta</taxon>
        <taxon>Tracheophyta</taxon>
        <taxon>Spermatophyta</taxon>
        <taxon>Magnoliopsida</taxon>
        <taxon>eudicotyledons</taxon>
        <taxon>Gunneridae</taxon>
        <taxon>Pentapetalae</taxon>
        <taxon>rosids</taxon>
        <taxon>fabids</taxon>
        <taxon>Rosales</taxon>
        <taxon>Rosaceae</taxon>
        <taxon>Rosoideae</taxon>
        <taxon>Rosoideae incertae sedis</taxon>
        <taxon>Rosa</taxon>
    </lineage>
</organism>
<evidence type="ECO:0000256" key="2">
    <source>
        <dbReference type="ARBA" id="ARBA00022723"/>
    </source>
</evidence>
<feature type="compositionally biased region" description="Low complexity" evidence="5">
    <location>
        <begin position="555"/>
        <end position="568"/>
    </location>
</feature>
<keyword evidence="4" id="KW-0378">Hydrolase</keyword>
<dbReference type="PANTHER" id="PTHR42648">
    <property type="entry name" value="TRANSPOSASE, PUTATIVE-RELATED"/>
    <property type="match status" value="1"/>
</dbReference>
<dbReference type="GO" id="GO:0046872">
    <property type="term" value="F:metal ion binding"/>
    <property type="evidence" value="ECO:0007669"/>
    <property type="project" value="UniProtKB-KW"/>
</dbReference>
<dbReference type="InterPro" id="IPR039537">
    <property type="entry name" value="Retrotran_Ty1/copia-like"/>
</dbReference>
<keyword evidence="8" id="KW-1185">Reference proteome</keyword>
<accession>A0A2P6SG42</accession>
<evidence type="ECO:0000256" key="1">
    <source>
        <dbReference type="ARBA" id="ARBA00022670"/>
    </source>
</evidence>
<dbReference type="PANTHER" id="PTHR42648:SF26">
    <property type="entry name" value="INTEGRASE CATALYTIC DOMAIN-CONTAINING PROTEIN"/>
    <property type="match status" value="1"/>
</dbReference>
<proteinExistence type="predicted"/>
<evidence type="ECO:0000256" key="5">
    <source>
        <dbReference type="SAM" id="MobiDB-lite"/>
    </source>
</evidence>
<dbReference type="AlphaFoldDB" id="A0A2P6SG42"/>
<keyword evidence="7" id="KW-0808">Transferase</keyword>
<dbReference type="Gene3D" id="3.30.420.10">
    <property type="entry name" value="Ribonuclease H-like superfamily/Ribonuclease H"/>
    <property type="match status" value="1"/>
</dbReference>
<dbReference type="GO" id="GO:0006508">
    <property type="term" value="P:proteolysis"/>
    <property type="evidence" value="ECO:0007669"/>
    <property type="project" value="UniProtKB-KW"/>
</dbReference>
<dbReference type="PROSITE" id="PS50994">
    <property type="entry name" value="INTEGRASE"/>
    <property type="match status" value="1"/>
</dbReference>
<dbReference type="GO" id="GO:0015074">
    <property type="term" value="P:DNA integration"/>
    <property type="evidence" value="ECO:0007669"/>
    <property type="project" value="InterPro"/>
</dbReference>
<feature type="compositionally biased region" description="Pro residues" evidence="5">
    <location>
        <begin position="583"/>
        <end position="592"/>
    </location>
</feature>
<dbReference type="Pfam" id="PF13976">
    <property type="entry name" value="gag_pre-integrs"/>
    <property type="match status" value="1"/>
</dbReference>
<feature type="region of interest" description="Disordered" evidence="5">
    <location>
        <begin position="1"/>
        <end position="34"/>
    </location>
</feature>
<dbReference type="EC" id="2.7.7.49" evidence="7"/>
<evidence type="ECO:0000256" key="4">
    <source>
        <dbReference type="ARBA" id="ARBA00022801"/>
    </source>
</evidence>
<keyword evidence="2" id="KW-0479">Metal-binding</keyword>
<dbReference type="Pfam" id="PF07727">
    <property type="entry name" value="RVT_2"/>
    <property type="match status" value="1"/>
</dbReference>
<dbReference type="InterPro" id="IPR025724">
    <property type="entry name" value="GAG-pre-integrase_dom"/>
</dbReference>
<dbReference type="GO" id="GO:0003676">
    <property type="term" value="F:nucleic acid binding"/>
    <property type="evidence" value="ECO:0007669"/>
    <property type="project" value="InterPro"/>
</dbReference>
<dbReference type="InterPro" id="IPR043502">
    <property type="entry name" value="DNA/RNA_pol_sf"/>
</dbReference>
<dbReference type="SUPFAM" id="SSF53098">
    <property type="entry name" value="Ribonuclease H-like"/>
    <property type="match status" value="1"/>
</dbReference>
<protein>
    <submittedName>
        <fullName evidence="7">Putative RNA-directed DNA polymerase</fullName>
        <ecNumber evidence="7">2.7.7.49</ecNumber>
    </submittedName>
</protein>
<dbReference type="SUPFAM" id="SSF56672">
    <property type="entry name" value="DNA/RNA polymerases"/>
    <property type="match status" value="1"/>
</dbReference>
<dbReference type="STRING" id="74649.A0A2P6SG42"/>
<evidence type="ECO:0000259" key="6">
    <source>
        <dbReference type="PROSITE" id="PS50994"/>
    </source>
</evidence>
<gene>
    <name evidence="7" type="ORF">RchiOBHm_Chr1g0350631</name>
</gene>
<keyword evidence="7" id="KW-0695">RNA-directed DNA polymerase</keyword>
<reference evidence="7 8" key="1">
    <citation type="journal article" date="2018" name="Nat. Genet.">
        <title>The Rosa genome provides new insights in the design of modern roses.</title>
        <authorList>
            <person name="Bendahmane M."/>
        </authorList>
    </citation>
    <scope>NUCLEOTIDE SEQUENCE [LARGE SCALE GENOMIC DNA]</scope>
    <source>
        <strain evidence="8">cv. Old Blush</strain>
    </source>
</reference>
<dbReference type="InterPro" id="IPR013103">
    <property type="entry name" value="RVT_2"/>
</dbReference>
<keyword evidence="7" id="KW-0548">Nucleotidyltransferase</keyword>
<sequence length="1119" mass="124321">MSLSSPIPSSSMAATNSSSNPLPNSSNGGNQFLSMSNSTVAAPFHVQQQLAQPFGPFTPPAWAVRSSPPTWCPNCQTSHHSLHQCPHQFPGPSTATPFAGAHFAADPNWYPDTGATHHMTAMPLNNSQPYGGPHNVYMGNGDSMPISHTGTLPLSLGSSKFSLSDVFRIPSIRKNLLSVSRFTKDNRVFFLFTPDFYQIYCLLTGRLLFQGPCKDGLYPLNLSSVSTTRYALASTHSAIWHNRLGHPSSNVLARFGSSIGSKLSFCSFCRDCALGKSHQLPFQYNQECATSPFQILHSDVWSSSTLSVSGFKYYVLFTDEFSQYTWIYPMRRKNEVLTHFQTFIAMIRNIFQQSPQFLRSDNGTEFVNHAFSHYCTSLGIQQKFSCPHTPQQNGLAERKHHHIATMARTLLLTSGAPHHLWVEAMLTSVYLINLLPTPVLNWDTPHTRLYGSPPSYSSLQPKPECCFRSPIAWQPKLSAQSLPSRFYLDINIIRPNPASISPYIACPIITCHRHPRPAPVTASHSQPIVVIGGPSFIPAPVPSPSATYPPATVLSPSAADPSAADSPARVPLPSAANTSVADPPSPVPWPSGFVPPPSAASLPEFDAHPLLQRLLRAHLLHTILCSHDSGMVPTIRYPIPRALLTLIDSVEPTCYSQASKKAEWRAPMTEEINVFMKNNTWSLVPFSPDQNTVGCKWVFRVKRNPDGSIDRFKARLVAKGFHQQQGVNFQETFSPVIKPATIRTVISLAVSCGWSLRQLDVKNAFLTEEVYMTQPPGFIDQTRPTHVCKLHKALYGLKQAPRAWFQRMSSFLLSVRFFQSLADSSLFIFHHGQDTIHFLLYVNDIVVTGSNDDLLQSFIDALGRCFDIKDLGPLHYFLGLQVHPVSHGLHINQVKYAYDLLSKHDLFLSKPVNTPMSAKHNLTTTHGALLANPSEFRALVGTLQYLTITRPDIAFAVNLVSQFMSQPREPHLVAVKRILRYVKGTLGHGLSFTPQNQPVHISAYSDADWAGCPDSRRSTSSSCVSWVQFDLLVLQEAAYNCSFECRVRISFSCSCLRRDYLVGSISLLYMCTFVNIKISKYHFLHIMCMLICLNARVHVAFTYCNLSACLLKLKTTASK</sequence>
<dbReference type="GO" id="GO:0004190">
    <property type="term" value="F:aspartic-type endopeptidase activity"/>
    <property type="evidence" value="ECO:0007669"/>
    <property type="project" value="UniProtKB-KW"/>
</dbReference>
<dbReference type="Pfam" id="PF22936">
    <property type="entry name" value="Pol_BBD"/>
    <property type="match status" value="1"/>
</dbReference>
<dbReference type="Proteomes" id="UP000238479">
    <property type="component" value="Chromosome 1"/>
</dbReference>